<dbReference type="AlphaFoldDB" id="A0A8J2IN60"/>
<sequence length="279" mass="30691">MPKGATSYNRERFRSQPYGSRSVQSGQQSTFGGPSANNSEDRSSTVQPVDEVAPEAPNNDTGEHTYESAHLDWQPIPPTNAPIPDVEPLDLPAPTEPEAYLVDLDGTDECMVAFNRALPPGPKHLLVTPGEKPDAPGNIPVNTGPSEPPRGPRSFRSRYDSYRPRELKMVNSMLLHRGGGVQDNVFTKVPSASKTISFRVDSEETLLQAYRHVKAMNPSAPVGGILFSVPPKTEKNEFLFTEVNNIRWNALTGRQNPQLPPGWKFFRNNDGGFTMHAGM</sequence>
<reference evidence="2" key="1">
    <citation type="submission" date="2021-05" db="EMBL/GenBank/DDBJ databases">
        <authorList>
            <person name="Khan N."/>
        </authorList>
    </citation>
    <scope>NUCLEOTIDE SEQUENCE</scope>
</reference>
<evidence type="ECO:0000313" key="2">
    <source>
        <dbReference type="EMBL" id="CAG7557956.1"/>
    </source>
</evidence>
<proteinExistence type="predicted"/>
<organism evidence="2 3">
    <name type="scientific">Fusarium equiseti</name>
    <name type="common">Fusarium scirpi</name>
    <dbReference type="NCBI Taxonomy" id="61235"/>
    <lineage>
        <taxon>Eukaryota</taxon>
        <taxon>Fungi</taxon>
        <taxon>Dikarya</taxon>
        <taxon>Ascomycota</taxon>
        <taxon>Pezizomycotina</taxon>
        <taxon>Sordariomycetes</taxon>
        <taxon>Hypocreomycetidae</taxon>
        <taxon>Hypocreales</taxon>
        <taxon>Nectriaceae</taxon>
        <taxon>Fusarium</taxon>
        <taxon>Fusarium incarnatum-equiseti species complex</taxon>
    </lineage>
</organism>
<name>A0A8J2IN60_FUSEQ</name>
<evidence type="ECO:0000313" key="3">
    <source>
        <dbReference type="Proteomes" id="UP000693738"/>
    </source>
</evidence>
<dbReference type="EMBL" id="CAJSTJ010000121">
    <property type="protein sequence ID" value="CAG7557956.1"/>
    <property type="molecule type" value="Genomic_DNA"/>
</dbReference>
<feature type="compositionally biased region" description="Basic and acidic residues" evidence="1">
    <location>
        <begin position="61"/>
        <end position="70"/>
    </location>
</feature>
<feature type="region of interest" description="Disordered" evidence="1">
    <location>
        <begin position="1"/>
        <end position="85"/>
    </location>
</feature>
<gene>
    <name evidence="2" type="ORF">FEQUK3_LOCUS3590</name>
</gene>
<accession>A0A8J2IN60</accession>
<dbReference type="Proteomes" id="UP000693738">
    <property type="component" value="Unassembled WGS sequence"/>
</dbReference>
<comment type="caution">
    <text evidence="2">The sequence shown here is derived from an EMBL/GenBank/DDBJ whole genome shotgun (WGS) entry which is preliminary data.</text>
</comment>
<feature type="region of interest" description="Disordered" evidence="1">
    <location>
        <begin position="131"/>
        <end position="158"/>
    </location>
</feature>
<evidence type="ECO:0000256" key="1">
    <source>
        <dbReference type="SAM" id="MobiDB-lite"/>
    </source>
</evidence>
<feature type="compositionally biased region" description="Polar residues" evidence="1">
    <location>
        <begin position="17"/>
        <end position="38"/>
    </location>
</feature>
<protein>
    <submittedName>
        <fullName evidence="2">Uncharacterized protein</fullName>
    </submittedName>
</protein>